<evidence type="ECO:0000256" key="3">
    <source>
        <dbReference type="ARBA" id="ARBA00022833"/>
    </source>
</evidence>
<dbReference type="PANTHER" id="PTHR24103">
    <property type="entry name" value="E3 UBIQUITIN-PROTEIN LIGASE TRIM"/>
    <property type="match status" value="1"/>
</dbReference>
<evidence type="ECO:0000256" key="4">
    <source>
        <dbReference type="PROSITE-ProRule" id="PRU00175"/>
    </source>
</evidence>
<evidence type="ECO:0000256" key="1">
    <source>
        <dbReference type="ARBA" id="ARBA00022723"/>
    </source>
</evidence>
<dbReference type="Gene3D" id="3.30.40.10">
    <property type="entry name" value="Zinc/RING finger domain, C3HC4 (zinc finger)"/>
    <property type="match status" value="1"/>
</dbReference>
<dbReference type="SUPFAM" id="SSF57850">
    <property type="entry name" value="RING/U-box"/>
    <property type="match status" value="1"/>
</dbReference>
<accession>A0A8C3KDB2</accession>
<keyword evidence="2 4" id="KW-0863">Zinc-finger</keyword>
<dbReference type="InterPro" id="IPR013083">
    <property type="entry name" value="Znf_RING/FYVE/PHD"/>
</dbReference>
<dbReference type="SUPFAM" id="SSF57845">
    <property type="entry name" value="B-box zinc-binding domain"/>
    <property type="match status" value="1"/>
</dbReference>
<evidence type="ECO:0000313" key="7">
    <source>
        <dbReference type="Ensembl" id="ENSCPGP00000021308.1"/>
    </source>
</evidence>
<evidence type="ECO:0000256" key="5">
    <source>
        <dbReference type="SAM" id="Coils"/>
    </source>
</evidence>
<dbReference type="GO" id="GO:0008270">
    <property type="term" value="F:zinc ion binding"/>
    <property type="evidence" value="ECO:0007669"/>
    <property type="project" value="UniProtKB-KW"/>
</dbReference>
<name>A0A8C3KDB2_9CHAR</name>
<sequence>MIPLARTPVEMLQDESCCSICLGIFQDPVSIHCGHSFCRSCITEAWEGLTTNFSCPQCRETGDQKTLHEERLICVVCDKSKVHSDHSVVPVEEAAQECKEIVRTYRKMHELLEKQESSLLAQLEQLDTEIRKAHEEILQRLLEETTRLGTLIGEMERTYQQPD</sequence>
<keyword evidence="1" id="KW-0479">Metal-binding</keyword>
<dbReference type="InterPro" id="IPR050143">
    <property type="entry name" value="TRIM/RBCC"/>
</dbReference>
<dbReference type="SMART" id="SM00184">
    <property type="entry name" value="RING"/>
    <property type="match status" value="1"/>
</dbReference>
<keyword evidence="8" id="KW-1185">Reference proteome</keyword>
<dbReference type="Gene3D" id="3.30.160.60">
    <property type="entry name" value="Classic Zinc Finger"/>
    <property type="match status" value="1"/>
</dbReference>
<reference evidence="7" key="1">
    <citation type="submission" date="2025-08" db="UniProtKB">
        <authorList>
            <consortium name="Ensembl"/>
        </authorList>
    </citation>
    <scope>IDENTIFICATION</scope>
</reference>
<evidence type="ECO:0000313" key="8">
    <source>
        <dbReference type="Proteomes" id="UP000694419"/>
    </source>
</evidence>
<feature type="coiled-coil region" evidence="5">
    <location>
        <begin position="109"/>
        <end position="136"/>
    </location>
</feature>
<dbReference type="Ensembl" id="ENSCPGT00000023341.1">
    <property type="protein sequence ID" value="ENSCPGP00000021308.1"/>
    <property type="gene ID" value="ENSCPGG00000014877.1"/>
</dbReference>
<evidence type="ECO:0000259" key="6">
    <source>
        <dbReference type="PROSITE" id="PS50089"/>
    </source>
</evidence>
<dbReference type="Pfam" id="PF15227">
    <property type="entry name" value="zf-C3HC4_4"/>
    <property type="match status" value="1"/>
</dbReference>
<protein>
    <recommendedName>
        <fullName evidence="6">RING-type domain-containing protein</fullName>
    </recommendedName>
</protein>
<dbReference type="PROSITE" id="PS50089">
    <property type="entry name" value="ZF_RING_2"/>
    <property type="match status" value="1"/>
</dbReference>
<dbReference type="InterPro" id="IPR017907">
    <property type="entry name" value="Znf_RING_CS"/>
</dbReference>
<dbReference type="Proteomes" id="UP000694419">
    <property type="component" value="Unplaced"/>
</dbReference>
<dbReference type="PROSITE" id="PS00518">
    <property type="entry name" value="ZF_RING_1"/>
    <property type="match status" value="1"/>
</dbReference>
<organism evidence="7 8">
    <name type="scientific">Calidris pygmaea</name>
    <name type="common">Spoon-billed sandpiper</name>
    <dbReference type="NCBI Taxonomy" id="425635"/>
    <lineage>
        <taxon>Eukaryota</taxon>
        <taxon>Metazoa</taxon>
        <taxon>Chordata</taxon>
        <taxon>Craniata</taxon>
        <taxon>Vertebrata</taxon>
        <taxon>Euteleostomi</taxon>
        <taxon>Archelosauria</taxon>
        <taxon>Archosauria</taxon>
        <taxon>Dinosauria</taxon>
        <taxon>Saurischia</taxon>
        <taxon>Theropoda</taxon>
        <taxon>Coelurosauria</taxon>
        <taxon>Aves</taxon>
        <taxon>Neognathae</taxon>
        <taxon>Neoaves</taxon>
        <taxon>Charadriiformes</taxon>
        <taxon>Scolopacidae</taxon>
        <taxon>Calidris</taxon>
    </lineage>
</organism>
<evidence type="ECO:0000256" key="2">
    <source>
        <dbReference type="ARBA" id="ARBA00022771"/>
    </source>
</evidence>
<dbReference type="AlphaFoldDB" id="A0A8C3KDB2"/>
<proteinExistence type="predicted"/>
<keyword evidence="5" id="KW-0175">Coiled coil</keyword>
<feature type="domain" description="RING-type" evidence="6">
    <location>
        <begin position="18"/>
        <end position="59"/>
    </location>
</feature>
<dbReference type="InterPro" id="IPR001841">
    <property type="entry name" value="Znf_RING"/>
</dbReference>
<reference evidence="7" key="2">
    <citation type="submission" date="2025-09" db="UniProtKB">
        <authorList>
            <consortium name="Ensembl"/>
        </authorList>
    </citation>
    <scope>IDENTIFICATION</scope>
</reference>
<keyword evidence="3" id="KW-0862">Zinc</keyword>